<evidence type="ECO:0000256" key="1">
    <source>
        <dbReference type="SAM" id="Phobius"/>
    </source>
</evidence>
<gene>
    <name evidence="2" type="ORF">IAB70_03870</name>
</gene>
<accession>A0A9D1M193</accession>
<keyword evidence="1" id="KW-1133">Transmembrane helix</keyword>
<feature type="transmembrane region" description="Helical" evidence="1">
    <location>
        <begin position="6"/>
        <end position="26"/>
    </location>
</feature>
<dbReference type="AlphaFoldDB" id="A0A9D1M193"/>
<protein>
    <submittedName>
        <fullName evidence="2">Uncharacterized protein</fullName>
    </submittedName>
</protein>
<organism evidence="2 3">
    <name type="scientific">Candidatus Merdicola faecigallinarum</name>
    <dbReference type="NCBI Taxonomy" id="2840862"/>
    <lineage>
        <taxon>Bacteria</taxon>
        <taxon>Bacillati</taxon>
        <taxon>Bacillota</taxon>
        <taxon>Clostridia</taxon>
        <taxon>Candidatus Merdicola</taxon>
    </lineage>
</organism>
<comment type="caution">
    <text evidence="2">The sequence shown here is derived from an EMBL/GenBank/DDBJ whole genome shotgun (WGS) entry which is preliminary data.</text>
</comment>
<sequence>MGDTLITIVAIVLAALLMFVFPLMTVSDRGDDISQLAVQNTTVEYVDSIRTTGKISLQDYTKFVQTINATGNSFDVEIELKVLDENPGKKAAQTEVEKIGENIYYTMYTSQIMEQINPDPVTYPNGRTLALKEGDMISVKVKNTNNTIAQLLRNVFYRVVGNDTYQIFASHGGIVTVNGK</sequence>
<dbReference type="Proteomes" id="UP000824093">
    <property type="component" value="Unassembled WGS sequence"/>
</dbReference>
<name>A0A9D1M193_9FIRM</name>
<keyword evidence="1" id="KW-0472">Membrane</keyword>
<reference evidence="2" key="2">
    <citation type="journal article" date="2021" name="PeerJ">
        <title>Extensive microbial diversity within the chicken gut microbiome revealed by metagenomics and culture.</title>
        <authorList>
            <person name="Gilroy R."/>
            <person name="Ravi A."/>
            <person name="Getino M."/>
            <person name="Pursley I."/>
            <person name="Horton D.L."/>
            <person name="Alikhan N.F."/>
            <person name="Baker D."/>
            <person name="Gharbi K."/>
            <person name="Hall N."/>
            <person name="Watson M."/>
            <person name="Adriaenssens E.M."/>
            <person name="Foster-Nyarko E."/>
            <person name="Jarju S."/>
            <person name="Secka A."/>
            <person name="Antonio M."/>
            <person name="Oren A."/>
            <person name="Chaudhuri R.R."/>
            <person name="La Ragione R."/>
            <person name="Hildebrand F."/>
            <person name="Pallen M.J."/>
        </authorList>
    </citation>
    <scope>NUCLEOTIDE SEQUENCE</scope>
    <source>
        <strain evidence="2">CHK195-15760</strain>
    </source>
</reference>
<dbReference type="EMBL" id="DVNH01000025">
    <property type="protein sequence ID" value="HIU51744.1"/>
    <property type="molecule type" value="Genomic_DNA"/>
</dbReference>
<evidence type="ECO:0000313" key="3">
    <source>
        <dbReference type="Proteomes" id="UP000824093"/>
    </source>
</evidence>
<proteinExistence type="predicted"/>
<keyword evidence="1" id="KW-0812">Transmembrane</keyword>
<evidence type="ECO:0000313" key="2">
    <source>
        <dbReference type="EMBL" id="HIU51744.1"/>
    </source>
</evidence>
<reference evidence="2" key="1">
    <citation type="submission" date="2020-10" db="EMBL/GenBank/DDBJ databases">
        <authorList>
            <person name="Gilroy R."/>
        </authorList>
    </citation>
    <scope>NUCLEOTIDE SEQUENCE</scope>
    <source>
        <strain evidence="2">CHK195-15760</strain>
    </source>
</reference>